<evidence type="ECO:0000313" key="10">
    <source>
        <dbReference type="EMBL" id="KDR16208.1"/>
    </source>
</evidence>
<keyword evidence="6 9" id="KW-0811">Translocation</keyword>
<dbReference type="PANTHER" id="PTHR13373:SF21">
    <property type="entry name" value="NUCLEAR PORE COMPLEX PROTEIN NUP85"/>
    <property type="match status" value="1"/>
</dbReference>
<dbReference type="GO" id="GO:0031080">
    <property type="term" value="C:nuclear pore outer ring"/>
    <property type="evidence" value="ECO:0007669"/>
    <property type="project" value="TreeGrafter"/>
</dbReference>
<evidence type="ECO:0000256" key="5">
    <source>
        <dbReference type="ARBA" id="ARBA00022927"/>
    </source>
</evidence>
<comment type="function">
    <text evidence="9">Functions as a component of the nuclear pore complex (NPC).</text>
</comment>
<name>A0A067RBY6_ZOONE</name>
<dbReference type="OMA" id="ELMEWLN"/>
<accession>A0A067RBY6</accession>
<dbReference type="GO" id="GO:0006606">
    <property type="term" value="P:protein import into nucleus"/>
    <property type="evidence" value="ECO:0007669"/>
    <property type="project" value="TreeGrafter"/>
</dbReference>
<protein>
    <recommendedName>
        <fullName evidence="9">Nuclear pore complex protein Nup85</fullName>
    </recommendedName>
</protein>
<keyword evidence="8 9" id="KW-0539">Nucleus</keyword>
<evidence type="ECO:0000313" key="11">
    <source>
        <dbReference type="Proteomes" id="UP000027135"/>
    </source>
</evidence>
<keyword evidence="3 9" id="KW-0813">Transport</keyword>
<reference evidence="10 11" key="1">
    <citation type="journal article" date="2014" name="Nat. Commun.">
        <title>Molecular traces of alternative social organization in a termite genome.</title>
        <authorList>
            <person name="Terrapon N."/>
            <person name="Li C."/>
            <person name="Robertson H.M."/>
            <person name="Ji L."/>
            <person name="Meng X."/>
            <person name="Booth W."/>
            <person name="Chen Z."/>
            <person name="Childers C.P."/>
            <person name="Glastad K.M."/>
            <person name="Gokhale K."/>
            <person name="Gowin J."/>
            <person name="Gronenberg W."/>
            <person name="Hermansen R.A."/>
            <person name="Hu H."/>
            <person name="Hunt B.G."/>
            <person name="Huylmans A.K."/>
            <person name="Khalil S.M."/>
            <person name="Mitchell R.D."/>
            <person name="Munoz-Torres M.C."/>
            <person name="Mustard J.A."/>
            <person name="Pan H."/>
            <person name="Reese J.T."/>
            <person name="Scharf M.E."/>
            <person name="Sun F."/>
            <person name="Vogel H."/>
            <person name="Xiao J."/>
            <person name="Yang W."/>
            <person name="Yang Z."/>
            <person name="Yang Z."/>
            <person name="Zhou J."/>
            <person name="Zhu J."/>
            <person name="Brent C.S."/>
            <person name="Elsik C.G."/>
            <person name="Goodisman M.A."/>
            <person name="Liberles D.A."/>
            <person name="Roe R.M."/>
            <person name="Vargo E.L."/>
            <person name="Vilcinskas A."/>
            <person name="Wang J."/>
            <person name="Bornberg-Bauer E."/>
            <person name="Korb J."/>
            <person name="Zhang G."/>
            <person name="Liebig J."/>
        </authorList>
    </citation>
    <scope>NUCLEOTIDE SEQUENCE [LARGE SCALE GENOMIC DNA]</scope>
    <source>
        <tissue evidence="10">Whole organism</tissue>
    </source>
</reference>
<evidence type="ECO:0000256" key="2">
    <source>
        <dbReference type="ARBA" id="ARBA00005573"/>
    </source>
</evidence>
<dbReference type="PANTHER" id="PTHR13373">
    <property type="entry name" value="FROUNT PROTEIN-RELATED"/>
    <property type="match status" value="1"/>
</dbReference>
<dbReference type="InParanoid" id="A0A067RBY6"/>
<dbReference type="GO" id="GO:0006406">
    <property type="term" value="P:mRNA export from nucleus"/>
    <property type="evidence" value="ECO:0007669"/>
    <property type="project" value="TreeGrafter"/>
</dbReference>
<evidence type="ECO:0000256" key="6">
    <source>
        <dbReference type="ARBA" id="ARBA00023010"/>
    </source>
</evidence>
<dbReference type="Proteomes" id="UP000027135">
    <property type="component" value="Unassembled WGS sequence"/>
</dbReference>
<keyword evidence="7 9" id="KW-0906">Nuclear pore complex</keyword>
<evidence type="ECO:0000256" key="7">
    <source>
        <dbReference type="ARBA" id="ARBA00023132"/>
    </source>
</evidence>
<keyword evidence="11" id="KW-1185">Reference proteome</keyword>
<keyword evidence="5 9" id="KW-0653">Protein transport</keyword>
<organism evidence="10 11">
    <name type="scientific">Zootermopsis nevadensis</name>
    <name type="common">Dampwood termite</name>
    <dbReference type="NCBI Taxonomy" id="136037"/>
    <lineage>
        <taxon>Eukaryota</taxon>
        <taxon>Metazoa</taxon>
        <taxon>Ecdysozoa</taxon>
        <taxon>Arthropoda</taxon>
        <taxon>Hexapoda</taxon>
        <taxon>Insecta</taxon>
        <taxon>Pterygota</taxon>
        <taxon>Neoptera</taxon>
        <taxon>Polyneoptera</taxon>
        <taxon>Dictyoptera</taxon>
        <taxon>Blattodea</taxon>
        <taxon>Blattoidea</taxon>
        <taxon>Termitoidae</taxon>
        <taxon>Termopsidae</taxon>
        <taxon>Zootermopsis</taxon>
    </lineage>
</organism>
<evidence type="ECO:0000256" key="1">
    <source>
        <dbReference type="ARBA" id="ARBA00004567"/>
    </source>
</evidence>
<comment type="subcellular location">
    <subcellularLocation>
        <location evidence="1 9">Nucleus</location>
        <location evidence="1 9">Nuclear pore complex</location>
    </subcellularLocation>
</comment>
<evidence type="ECO:0000256" key="3">
    <source>
        <dbReference type="ARBA" id="ARBA00022448"/>
    </source>
</evidence>
<dbReference type="GO" id="GO:0031965">
    <property type="term" value="C:nuclear membrane"/>
    <property type="evidence" value="ECO:0007669"/>
    <property type="project" value="UniProtKB-UniRule"/>
</dbReference>
<dbReference type="AlphaFoldDB" id="A0A067RBY6"/>
<dbReference type="STRING" id="136037.A0A067RBY6"/>
<dbReference type="FunCoup" id="A0A067RBY6">
    <property type="interactions" value="1966"/>
</dbReference>
<keyword evidence="4 9" id="KW-0509">mRNA transport</keyword>
<evidence type="ECO:0000256" key="4">
    <source>
        <dbReference type="ARBA" id="ARBA00022816"/>
    </source>
</evidence>
<evidence type="ECO:0000256" key="9">
    <source>
        <dbReference type="RuleBase" id="RU365073"/>
    </source>
</evidence>
<dbReference type="GO" id="GO:0017056">
    <property type="term" value="F:structural constituent of nuclear pore"/>
    <property type="evidence" value="ECO:0007669"/>
    <property type="project" value="TreeGrafter"/>
</dbReference>
<dbReference type="OrthoDB" id="17644at2759"/>
<proteinExistence type="inferred from homology"/>
<dbReference type="Pfam" id="PF07575">
    <property type="entry name" value="Nucleopor_Nup85"/>
    <property type="match status" value="1"/>
</dbReference>
<dbReference type="InterPro" id="IPR011502">
    <property type="entry name" value="Nucleoporin_Nup85"/>
</dbReference>
<comment type="similarity">
    <text evidence="2 9">Belongs to the nucleoporin Nup85 family.</text>
</comment>
<comment type="subunit">
    <text evidence="9">Component of the nuclear pore complex (NPC).</text>
</comment>
<keyword evidence="9" id="KW-0472">Membrane</keyword>
<sequence>MTDRRSSNLTYRHTDILNVSIFIAIATLRVRIVIKFTIRVQHLIDRGIYDLCLWRLGSKSYVKLKMDKARTFVIPDKVCRRAGLSAVWFPSNKLAAHAYRHVTAHSQDKYSEFAPCEAMVHLVRFDVMLFDPIARKLINESNGTFLAGQKLVAQAGGTDIRGELLKLSRQYRSIVRACLENLQSEASKIESSRKEVCLELVVIFYNVEFLWHLCEILYVDVIPGDVVLPQIMEWIKFHFFHYERQAKGILSGEYGSSVLDNGAENEPEYWNTIIGLVLQGRLDGARALLKLHSASPSEPFKSVDYVMRTMPQYSVFGGLSLTEFNMRWKGWQNETACKLRAGTFASRKELELIMKLMVGDEEAFLEVKDQCGTWYQFMASWLLYTEPTVKSFDLSYHAHQCIAKFGGISRLKHSDLILLALMESDLHQVIRLIEQTSENGWFAAHLTNLLHHCGCLKILDSQQGNQSVSLATNLHEQLLLNYGTLLMSHRSLWQVGISYLDHCSAEGRAHIEVLLPTLPLGSEARALKIIQVARDRDLHNIVASTSKIMGMRSYQQRRLGNALTWALRSQDAGFATYLANKFLELYSREGKFHSLDLLDNLGSCMLVSDRLTFLGKYCEFHQLYHAGEFRDAAALLVSLLASRLAPKSFWMTLLTDALPLLESNDIVLTSEDTYELLNSMEELLGEGQIPDFGDTPGSNKLTTVQDQSVDTNSVVEEKVKLIRLALARNLARSLNHEGCLVD</sequence>
<dbReference type="GO" id="GO:0045893">
    <property type="term" value="P:positive regulation of DNA-templated transcription"/>
    <property type="evidence" value="ECO:0007669"/>
    <property type="project" value="TreeGrafter"/>
</dbReference>
<gene>
    <name evidence="10" type="ORF">L798_09624</name>
</gene>
<dbReference type="eggNOG" id="KOG2271">
    <property type="taxonomic scope" value="Eukaryota"/>
</dbReference>
<dbReference type="EMBL" id="KK852804">
    <property type="protein sequence ID" value="KDR16208.1"/>
    <property type="molecule type" value="Genomic_DNA"/>
</dbReference>
<evidence type="ECO:0000256" key="8">
    <source>
        <dbReference type="ARBA" id="ARBA00023242"/>
    </source>
</evidence>